<dbReference type="InterPro" id="IPR029058">
    <property type="entry name" value="AB_hydrolase_fold"/>
</dbReference>
<gene>
    <name evidence="2" type="ORF">H0267_11750</name>
</gene>
<evidence type="ECO:0000313" key="2">
    <source>
        <dbReference type="EMBL" id="MBH0230892.1"/>
    </source>
</evidence>
<dbReference type="InterPro" id="IPR051218">
    <property type="entry name" value="Sec_MonoDiacylglyc_Lipase"/>
</dbReference>
<keyword evidence="3" id="KW-1185">Reference proteome</keyword>
<dbReference type="GO" id="GO:0006629">
    <property type="term" value="P:lipid metabolic process"/>
    <property type="evidence" value="ECO:0007669"/>
    <property type="project" value="InterPro"/>
</dbReference>
<evidence type="ECO:0000313" key="3">
    <source>
        <dbReference type="Proteomes" id="UP000614490"/>
    </source>
</evidence>
<dbReference type="Gene3D" id="3.40.50.1820">
    <property type="entry name" value="alpha/beta hydrolase"/>
    <property type="match status" value="1"/>
</dbReference>
<comment type="caution">
    <text evidence="2">The sequence shown here is derived from an EMBL/GenBank/DDBJ whole genome shotgun (WGS) entry which is preliminary data.</text>
</comment>
<dbReference type="CDD" id="cd00519">
    <property type="entry name" value="Lipase_3"/>
    <property type="match status" value="1"/>
</dbReference>
<organism evidence="2 3">
    <name type="scientific">Halobacillus yeomjeoni</name>
    <dbReference type="NCBI Taxonomy" id="311194"/>
    <lineage>
        <taxon>Bacteria</taxon>
        <taxon>Bacillati</taxon>
        <taxon>Bacillota</taxon>
        <taxon>Bacilli</taxon>
        <taxon>Bacillales</taxon>
        <taxon>Bacillaceae</taxon>
        <taxon>Halobacillus</taxon>
    </lineage>
</organism>
<name>A0A931MVJ6_9BACI</name>
<dbReference type="Pfam" id="PF01764">
    <property type="entry name" value="Lipase_3"/>
    <property type="match status" value="1"/>
</dbReference>
<dbReference type="PANTHER" id="PTHR45856:SF24">
    <property type="entry name" value="FUNGAL LIPASE-LIKE DOMAIN-CONTAINING PROTEIN"/>
    <property type="match status" value="1"/>
</dbReference>
<evidence type="ECO:0000259" key="1">
    <source>
        <dbReference type="Pfam" id="PF01764"/>
    </source>
</evidence>
<dbReference type="PANTHER" id="PTHR45856">
    <property type="entry name" value="ALPHA/BETA-HYDROLASES SUPERFAMILY PROTEIN"/>
    <property type="match status" value="1"/>
</dbReference>
<proteinExistence type="predicted"/>
<accession>A0A931MVJ6</accession>
<dbReference type="Proteomes" id="UP000614490">
    <property type="component" value="Unassembled WGS sequence"/>
</dbReference>
<dbReference type="SUPFAM" id="SSF53474">
    <property type="entry name" value="alpha/beta-Hydrolases"/>
    <property type="match status" value="1"/>
</dbReference>
<dbReference type="AlphaFoldDB" id="A0A931MVJ6"/>
<feature type="domain" description="Fungal lipase-type" evidence="1">
    <location>
        <begin position="66"/>
        <end position="196"/>
    </location>
</feature>
<dbReference type="InterPro" id="IPR002921">
    <property type="entry name" value="Fungal_lipase-type"/>
</dbReference>
<protein>
    <submittedName>
        <fullName evidence="2">Lipase family protein</fullName>
    </submittedName>
</protein>
<dbReference type="EMBL" id="JADZSC010000002">
    <property type="protein sequence ID" value="MBH0230892.1"/>
    <property type="molecule type" value="Genomic_DNA"/>
</dbReference>
<reference evidence="2 3" key="1">
    <citation type="journal article" date="2005" name="Int. J. Syst. Evol. Microbiol.">
        <title>Halobacillus yeomjeoni sp. nov., isolated from a marine solar saltern in Korea.</title>
        <authorList>
            <person name="Yoon J.H."/>
            <person name="Kang S.J."/>
            <person name="Lee C.H."/>
            <person name="Oh H.W."/>
            <person name="Oh T.K."/>
        </authorList>
    </citation>
    <scope>NUCLEOTIDE SEQUENCE [LARGE SCALE GENOMIC DNA]</scope>
    <source>
        <strain evidence="2 3">KCTC 3957</strain>
    </source>
</reference>
<dbReference type="RefSeq" id="WP_197317495.1">
    <property type="nucleotide sequence ID" value="NZ_JADZSC010000002.1"/>
</dbReference>
<sequence>MTTNVAFNKDLALNLLKIARLASTQYEKYNKFPIPKGYRLIKSFKASALGKEEWFGFIIASKHSIIISFRGTKSPLDWLVDSEVGQVSFHGGKVHRGFLSVYKSCKKQIFHAYSQLIQNTEDKTLYITGHSLGAGLATLHALDAELSDIGFKKIVMYNYASPRVGDRHFASIYNDHVLYSVRFVNTNDLVPKLPGEVVKREGQTWYYTHVHSEVDFTLKYLPHSVKFNHSFGAYRKGIKRL</sequence>